<organism evidence="2">
    <name type="scientific">viral metagenome</name>
    <dbReference type="NCBI Taxonomy" id="1070528"/>
    <lineage>
        <taxon>unclassified sequences</taxon>
        <taxon>metagenomes</taxon>
        <taxon>organismal metagenomes</taxon>
    </lineage>
</organism>
<feature type="transmembrane region" description="Helical" evidence="1">
    <location>
        <begin position="121"/>
        <end position="143"/>
    </location>
</feature>
<reference evidence="2" key="1">
    <citation type="journal article" date="2020" name="Nature">
        <title>Giant virus diversity and host interactions through global metagenomics.</title>
        <authorList>
            <person name="Schulz F."/>
            <person name="Roux S."/>
            <person name="Paez-Espino D."/>
            <person name="Jungbluth S."/>
            <person name="Walsh D.A."/>
            <person name="Denef V.J."/>
            <person name="McMahon K.D."/>
            <person name="Konstantinidis K.T."/>
            <person name="Eloe-Fadrosh E.A."/>
            <person name="Kyrpides N.C."/>
            <person name="Woyke T."/>
        </authorList>
    </citation>
    <scope>NUCLEOTIDE SEQUENCE</scope>
    <source>
        <strain evidence="2">GVMAG-S-1102113-118</strain>
    </source>
</reference>
<evidence type="ECO:0000256" key="1">
    <source>
        <dbReference type="SAM" id="Phobius"/>
    </source>
</evidence>
<feature type="transmembrane region" description="Helical" evidence="1">
    <location>
        <begin position="49"/>
        <end position="69"/>
    </location>
</feature>
<keyword evidence="1" id="KW-0812">Transmembrane</keyword>
<feature type="transmembrane region" description="Helical" evidence="1">
    <location>
        <begin position="90"/>
        <end position="109"/>
    </location>
</feature>
<dbReference type="EMBL" id="MN740842">
    <property type="protein sequence ID" value="QHU14546.1"/>
    <property type="molecule type" value="Genomic_DNA"/>
</dbReference>
<protein>
    <submittedName>
        <fullName evidence="2">Uncharacterized protein</fullName>
    </submittedName>
</protein>
<sequence length="152" mass="17192">MYNKLDSNKIITIFVITALWDVVLRFVVEGKIPLSGIEDMKWIVVLKGYFKRHTLLGAALIAGFVGAVTEVLLQRSVYTWYSQNTKSRGLAVLLVSGLIGLPMRYSGLFPHLEEHYYKPLGFQYSFCTDVFSGLVVMITHQFLTINKILANT</sequence>
<keyword evidence="1" id="KW-0472">Membrane</keyword>
<proteinExistence type="predicted"/>
<keyword evidence="1" id="KW-1133">Transmembrane helix</keyword>
<accession>A0A6C0KBU1</accession>
<dbReference type="AlphaFoldDB" id="A0A6C0KBU1"/>
<evidence type="ECO:0000313" key="2">
    <source>
        <dbReference type="EMBL" id="QHU14546.1"/>
    </source>
</evidence>
<name>A0A6C0KBU1_9ZZZZ</name>